<organism evidence="2">
    <name type="scientific">Physcomitrium patens</name>
    <name type="common">Spreading-leaved earth moss</name>
    <name type="synonym">Physcomitrella patens</name>
    <dbReference type="NCBI Taxonomy" id="3218"/>
    <lineage>
        <taxon>Eukaryota</taxon>
        <taxon>Viridiplantae</taxon>
        <taxon>Streptophyta</taxon>
        <taxon>Embryophyta</taxon>
        <taxon>Bryophyta</taxon>
        <taxon>Bryophytina</taxon>
        <taxon>Bryopsida</taxon>
        <taxon>Funariidae</taxon>
        <taxon>Funariales</taxon>
        <taxon>Funariaceae</taxon>
        <taxon>Physcomitrium</taxon>
    </lineage>
</organism>
<reference evidence="2 4" key="1">
    <citation type="journal article" date="2008" name="Science">
        <title>The Physcomitrella genome reveals evolutionary insights into the conquest of land by plants.</title>
        <authorList>
            <person name="Rensing S."/>
            <person name="Lang D."/>
            <person name="Zimmer A."/>
            <person name="Terry A."/>
            <person name="Salamov A."/>
            <person name="Shapiro H."/>
            <person name="Nishiyama T."/>
            <person name="Perroud P.-F."/>
            <person name="Lindquist E."/>
            <person name="Kamisugi Y."/>
            <person name="Tanahashi T."/>
            <person name="Sakakibara K."/>
            <person name="Fujita T."/>
            <person name="Oishi K."/>
            <person name="Shin-I T."/>
            <person name="Kuroki Y."/>
            <person name="Toyoda A."/>
            <person name="Suzuki Y."/>
            <person name="Hashimoto A."/>
            <person name="Yamaguchi K."/>
            <person name="Sugano A."/>
            <person name="Kohara Y."/>
            <person name="Fujiyama A."/>
            <person name="Anterola A."/>
            <person name="Aoki S."/>
            <person name="Ashton N."/>
            <person name="Barbazuk W.B."/>
            <person name="Barker E."/>
            <person name="Bennetzen J."/>
            <person name="Bezanilla M."/>
            <person name="Blankenship R."/>
            <person name="Cho S.H."/>
            <person name="Dutcher S."/>
            <person name="Estelle M."/>
            <person name="Fawcett J.A."/>
            <person name="Gundlach H."/>
            <person name="Hanada K."/>
            <person name="Heyl A."/>
            <person name="Hicks K.A."/>
            <person name="Hugh J."/>
            <person name="Lohr M."/>
            <person name="Mayer K."/>
            <person name="Melkozernov A."/>
            <person name="Murata T."/>
            <person name="Nelson D."/>
            <person name="Pils B."/>
            <person name="Prigge M."/>
            <person name="Reiss B."/>
            <person name="Renner T."/>
            <person name="Rombauts S."/>
            <person name="Rushton P."/>
            <person name="Sanderfoot A."/>
            <person name="Schween G."/>
            <person name="Shiu S.-H."/>
            <person name="Stueber K."/>
            <person name="Theodoulou F.L."/>
            <person name="Tu H."/>
            <person name="Van de Peer Y."/>
            <person name="Verrier P.J."/>
            <person name="Waters E."/>
            <person name="Wood A."/>
            <person name="Yang L."/>
            <person name="Cove D."/>
            <person name="Cuming A."/>
            <person name="Hasebe M."/>
            <person name="Lucas S."/>
            <person name="Mishler D.B."/>
            <person name="Reski R."/>
            <person name="Grigoriev I."/>
            <person name="Quatrano R.S."/>
            <person name="Boore J.L."/>
        </authorList>
    </citation>
    <scope>NUCLEOTIDE SEQUENCE [LARGE SCALE GENOMIC DNA]</scope>
    <source>
        <strain evidence="3 4">cv. Gransden 2004</strain>
    </source>
</reference>
<dbReference type="OrthoDB" id="783250at2759"/>
<evidence type="ECO:0000313" key="2">
    <source>
        <dbReference type="EMBL" id="PNR47694.1"/>
    </source>
</evidence>
<feature type="compositionally biased region" description="Basic and acidic residues" evidence="1">
    <location>
        <begin position="83"/>
        <end position="98"/>
    </location>
</feature>
<gene>
    <name evidence="3" type="primary">LOC112286328</name>
    <name evidence="2" type="ORF">PHYPA_012167</name>
</gene>
<dbReference type="Proteomes" id="UP000006727">
    <property type="component" value="Chromosome 9"/>
</dbReference>
<keyword evidence="4" id="KW-1185">Reference proteome</keyword>
<reference evidence="2 4" key="2">
    <citation type="journal article" date="2018" name="Plant J.">
        <title>The Physcomitrella patens chromosome-scale assembly reveals moss genome structure and evolution.</title>
        <authorList>
            <person name="Lang D."/>
            <person name="Ullrich K.K."/>
            <person name="Murat F."/>
            <person name="Fuchs J."/>
            <person name="Jenkins J."/>
            <person name="Haas F.B."/>
            <person name="Piednoel M."/>
            <person name="Gundlach H."/>
            <person name="Van Bel M."/>
            <person name="Meyberg R."/>
            <person name="Vives C."/>
            <person name="Morata J."/>
            <person name="Symeonidi A."/>
            <person name="Hiss M."/>
            <person name="Muchero W."/>
            <person name="Kamisugi Y."/>
            <person name="Saleh O."/>
            <person name="Blanc G."/>
            <person name="Decker E.L."/>
            <person name="van Gessel N."/>
            <person name="Grimwood J."/>
            <person name="Hayes R.D."/>
            <person name="Graham S.W."/>
            <person name="Gunter L.E."/>
            <person name="McDaniel S.F."/>
            <person name="Hoernstein S.N.W."/>
            <person name="Larsson A."/>
            <person name="Li F.W."/>
            <person name="Perroud P.F."/>
            <person name="Phillips J."/>
            <person name="Ranjan P."/>
            <person name="Rokshar D.S."/>
            <person name="Rothfels C.J."/>
            <person name="Schneider L."/>
            <person name="Shu S."/>
            <person name="Stevenson D.W."/>
            <person name="Thummler F."/>
            <person name="Tillich M."/>
            <person name="Villarreal Aguilar J.C."/>
            <person name="Widiez T."/>
            <person name="Wong G.K."/>
            <person name="Wymore A."/>
            <person name="Zhang Y."/>
            <person name="Zimmer A.D."/>
            <person name="Quatrano R.S."/>
            <person name="Mayer K.F.X."/>
            <person name="Goodstein D."/>
            <person name="Casacuberta J.M."/>
            <person name="Vandepoele K."/>
            <person name="Reski R."/>
            <person name="Cuming A.C."/>
            <person name="Tuskan G.A."/>
            <person name="Maumus F."/>
            <person name="Salse J."/>
            <person name="Schmutz J."/>
            <person name="Rensing S.A."/>
        </authorList>
    </citation>
    <scope>NUCLEOTIDE SEQUENCE [LARGE SCALE GENOMIC DNA]</scope>
    <source>
        <strain evidence="3 4">cv. Gransden 2004</strain>
    </source>
</reference>
<dbReference type="RefSeq" id="XP_024383871.1">
    <property type="nucleotide sequence ID" value="XM_024528103.2"/>
</dbReference>
<dbReference type="GeneID" id="112286328"/>
<evidence type="ECO:0000256" key="1">
    <source>
        <dbReference type="SAM" id="MobiDB-lite"/>
    </source>
</evidence>
<dbReference type="Gramene" id="Pp3c9_2290V3.1">
    <property type="protein sequence ID" value="PAC:32911984.CDS.1"/>
    <property type="gene ID" value="Pp3c9_2290"/>
</dbReference>
<name>A0A2K1K1N9_PHYPA</name>
<reference evidence="3" key="3">
    <citation type="submission" date="2020-12" db="UniProtKB">
        <authorList>
            <consortium name="EnsemblPlants"/>
        </authorList>
    </citation>
    <scope>IDENTIFICATION</scope>
</reference>
<sequence length="269" mass="30666">MVQGQDDYEDYDAVPYKGGYDQEAAYGSLRTADEECGYQRTEFGERDDEREGGYGNERCPYGKVPGPSVYGGVPTLGGVYGGGRDRTRPSSDGARPDEGIQANCGPWRPAYGEEEGSGHTNPSYDEQEEEYRKSRPSHRKEETTYQQSAYQRSSYGEESGYRNPTPVYWEEGLGYMRSGYGEEEFDYRKPRPAYGEEESEYRHSQYRKEEATAEVGYGGYGRRQQYGEESGHGGRYRYDDAGESARYAGGSRYTELQPAEEDTSRRFWW</sequence>
<feature type="compositionally biased region" description="Basic and acidic residues" evidence="1">
    <location>
        <begin position="42"/>
        <end position="52"/>
    </location>
</feature>
<feature type="compositionally biased region" description="Basic and acidic residues" evidence="1">
    <location>
        <begin position="225"/>
        <end position="240"/>
    </location>
</feature>
<dbReference type="EnsemblPlants" id="Pp3c9_2290V3.1">
    <property type="protein sequence ID" value="PAC:32911984.CDS.1"/>
    <property type="gene ID" value="Pp3c9_2290"/>
</dbReference>
<feature type="region of interest" description="Disordered" evidence="1">
    <location>
        <begin position="191"/>
        <end position="269"/>
    </location>
</feature>
<evidence type="ECO:0000313" key="4">
    <source>
        <dbReference type="Proteomes" id="UP000006727"/>
    </source>
</evidence>
<feature type="compositionally biased region" description="Basic and acidic residues" evidence="1">
    <location>
        <begin position="200"/>
        <end position="211"/>
    </location>
</feature>
<dbReference type="Gramene" id="Pp3c9_2290V3.2">
    <property type="protein sequence ID" value="PAC:32911985.CDS.1"/>
    <property type="gene ID" value="Pp3c9_2290"/>
</dbReference>
<dbReference type="PaxDb" id="3218-PP1S90_222V6.1"/>
<protein>
    <submittedName>
        <fullName evidence="2 3">Uncharacterized protein</fullName>
    </submittedName>
</protein>
<dbReference type="EMBL" id="ABEU02000009">
    <property type="protein sequence ID" value="PNR47694.1"/>
    <property type="molecule type" value="Genomic_DNA"/>
</dbReference>
<evidence type="ECO:0000313" key="3">
    <source>
        <dbReference type="EnsemblPlants" id="PAC:32911984.CDS.1"/>
    </source>
</evidence>
<dbReference type="EnsemblPlants" id="Pp3c9_2290V3.2">
    <property type="protein sequence ID" value="PAC:32911985.CDS.1"/>
    <property type="gene ID" value="Pp3c9_2290"/>
</dbReference>
<proteinExistence type="predicted"/>
<dbReference type="AlphaFoldDB" id="A0A2K1K1N9"/>
<feature type="compositionally biased region" description="Polar residues" evidence="1">
    <location>
        <begin position="144"/>
        <end position="156"/>
    </location>
</feature>
<feature type="region of interest" description="Disordered" evidence="1">
    <location>
        <begin position="38"/>
        <end position="164"/>
    </location>
</feature>
<accession>A0A2K1K1N9</accession>